<evidence type="ECO:0000313" key="2">
    <source>
        <dbReference type="EMBL" id="KAH3792880.1"/>
    </source>
</evidence>
<name>A0A9D4F5T4_DREPO</name>
<evidence type="ECO:0000313" key="3">
    <source>
        <dbReference type="Proteomes" id="UP000828390"/>
    </source>
</evidence>
<feature type="compositionally biased region" description="Basic and acidic residues" evidence="1">
    <location>
        <begin position="48"/>
        <end position="58"/>
    </location>
</feature>
<dbReference type="EMBL" id="JAIWYP010000007">
    <property type="protein sequence ID" value="KAH3792880.1"/>
    <property type="molecule type" value="Genomic_DNA"/>
</dbReference>
<evidence type="ECO:0000256" key="1">
    <source>
        <dbReference type="SAM" id="MobiDB-lite"/>
    </source>
</evidence>
<sequence>MASDRPMSETTILRKHALYQTSYVENRHVMSPRIGISPSPARNPLFKKKQDENKRPEGSESTATPDAHATQSKSARRTQTSAARPTAAVAGETTEAEKNKRNPQ</sequence>
<reference evidence="2" key="2">
    <citation type="submission" date="2020-11" db="EMBL/GenBank/DDBJ databases">
        <authorList>
            <person name="McCartney M.A."/>
            <person name="Auch B."/>
            <person name="Kono T."/>
            <person name="Mallez S."/>
            <person name="Becker A."/>
            <person name="Gohl D.M."/>
            <person name="Silverstein K.A.T."/>
            <person name="Koren S."/>
            <person name="Bechman K.B."/>
            <person name="Herman A."/>
            <person name="Abrahante J.E."/>
            <person name="Garbe J."/>
        </authorList>
    </citation>
    <scope>NUCLEOTIDE SEQUENCE</scope>
    <source>
        <strain evidence="2">Duluth1</strain>
        <tissue evidence="2">Whole animal</tissue>
    </source>
</reference>
<protein>
    <submittedName>
        <fullName evidence="2">Uncharacterized protein</fullName>
    </submittedName>
</protein>
<dbReference type="AlphaFoldDB" id="A0A9D4F5T4"/>
<accession>A0A9D4F5T4</accession>
<reference evidence="2" key="1">
    <citation type="journal article" date="2019" name="bioRxiv">
        <title>The Genome of the Zebra Mussel, Dreissena polymorpha: A Resource for Invasive Species Research.</title>
        <authorList>
            <person name="McCartney M.A."/>
            <person name="Auch B."/>
            <person name="Kono T."/>
            <person name="Mallez S."/>
            <person name="Zhang Y."/>
            <person name="Obille A."/>
            <person name="Becker A."/>
            <person name="Abrahante J.E."/>
            <person name="Garbe J."/>
            <person name="Badalamenti J.P."/>
            <person name="Herman A."/>
            <person name="Mangelson H."/>
            <person name="Liachko I."/>
            <person name="Sullivan S."/>
            <person name="Sone E.D."/>
            <person name="Koren S."/>
            <person name="Silverstein K.A.T."/>
            <person name="Beckman K.B."/>
            <person name="Gohl D.M."/>
        </authorList>
    </citation>
    <scope>NUCLEOTIDE SEQUENCE</scope>
    <source>
        <strain evidence="2">Duluth1</strain>
        <tissue evidence="2">Whole animal</tissue>
    </source>
</reference>
<feature type="compositionally biased region" description="Polar residues" evidence="1">
    <location>
        <begin position="59"/>
        <end position="83"/>
    </location>
</feature>
<comment type="caution">
    <text evidence="2">The sequence shown here is derived from an EMBL/GenBank/DDBJ whole genome shotgun (WGS) entry which is preliminary data.</text>
</comment>
<feature type="region of interest" description="Disordered" evidence="1">
    <location>
        <begin position="26"/>
        <end position="104"/>
    </location>
</feature>
<feature type="compositionally biased region" description="Basic and acidic residues" evidence="1">
    <location>
        <begin position="95"/>
        <end position="104"/>
    </location>
</feature>
<organism evidence="2 3">
    <name type="scientific">Dreissena polymorpha</name>
    <name type="common">Zebra mussel</name>
    <name type="synonym">Mytilus polymorpha</name>
    <dbReference type="NCBI Taxonomy" id="45954"/>
    <lineage>
        <taxon>Eukaryota</taxon>
        <taxon>Metazoa</taxon>
        <taxon>Spiralia</taxon>
        <taxon>Lophotrochozoa</taxon>
        <taxon>Mollusca</taxon>
        <taxon>Bivalvia</taxon>
        <taxon>Autobranchia</taxon>
        <taxon>Heteroconchia</taxon>
        <taxon>Euheterodonta</taxon>
        <taxon>Imparidentia</taxon>
        <taxon>Neoheterodontei</taxon>
        <taxon>Myida</taxon>
        <taxon>Dreissenoidea</taxon>
        <taxon>Dreissenidae</taxon>
        <taxon>Dreissena</taxon>
    </lineage>
</organism>
<keyword evidence="3" id="KW-1185">Reference proteome</keyword>
<gene>
    <name evidence="2" type="ORF">DPMN_146381</name>
</gene>
<dbReference type="Proteomes" id="UP000828390">
    <property type="component" value="Unassembled WGS sequence"/>
</dbReference>
<proteinExistence type="predicted"/>